<reference evidence="9 10" key="1">
    <citation type="journal article" date="2023" name="Mol. Biol. Evol.">
        <title>Genomics of Secondarily Temperate Adaptation in the Only Non-Antarctic Icefish.</title>
        <authorList>
            <person name="Rivera-Colon A.G."/>
            <person name="Rayamajhi N."/>
            <person name="Minhas B.F."/>
            <person name="Madrigal G."/>
            <person name="Bilyk K.T."/>
            <person name="Yoon V."/>
            <person name="Hune M."/>
            <person name="Gregory S."/>
            <person name="Cheng C.H.C."/>
            <person name="Catchen J.M."/>
        </authorList>
    </citation>
    <scope>NUCLEOTIDE SEQUENCE [LARGE SCALE GENOMIC DNA]</scope>
    <source>
        <strain evidence="9">JC2023a</strain>
    </source>
</reference>
<comment type="similarity">
    <text evidence="2">Belongs to the ESRP family.</text>
</comment>
<dbReference type="Gene3D" id="3.30.70.330">
    <property type="match status" value="3"/>
</dbReference>
<dbReference type="InterPro" id="IPR035979">
    <property type="entry name" value="RBD_domain_sf"/>
</dbReference>
<dbReference type="Gene3D" id="3.30.420.10">
    <property type="entry name" value="Ribonuclease H-like superfamily/Ribonuclease H"/>
    <property type="match status" value="1"/>
</dbReference>
<keyword evidence="4" id="KW-0677">Repeat</keyword>
<evidence type="ECO:0000313" key="9">
    <source>
        <dbReference type="EMBL" id="KAK5915087.1"/>
    </source>
</evidence>
<name>A0AAN8D392_9TELE</name>
<dbReference type="SMART" id="SM00360">
    <property type="entry name" value="RRM"/>
    <property type="match status" value="2"/>
</dbReference>
<feature type="domain" description="RRM" evidence="8">
    <location>
        <begin position="225"/>
        <end position="297"/>
    </location>
</feature>
<proteinExistence type="inferred from homology"/>
<dbReference type="SUPFAM" id="SSF53098">
    <property type="entry name" value="Ribonuclease H-like"/>
    <property type="match status" value="1"/>
</dbReference>
<dbReference type="InterPro" id="IPR050666">
    <property type="entry name" value="ESRP"/>
</dbReference>
<evidence type="ECO:0000256" key="4">
    <source>
        <dbReference type="ARBA" id="ARBA00022737"/>
    </source>
</evidence>
<evidence type="ECO:0000256" key="2">
    <source>
        <dbReference type="ARBA" id="ARBA00008866"/>
    </source>
</evidence>
<sequence length="543" mass="60061">MASHSDTLVVFFGATAGANGGKLGSDEREIILLVWQIVDLHEKKVGKLHRCLVKPDSLERTDECKEETGLTVEDILKAEPLDTVLQQFQQSVSSEVKSLGRSSFTLCVDSPLVIRQALHPETSTKNLVLPECFFSFVDLKKDFQKCCPDATAAQQLTPASMLEYVGLPAVSEQSMGETEVSSMVQLTLHLLAEPYNHKFSCVETVKYKFDSGTCSKTEPVDSETVIRARGLPWQSSDQDIARFFKGLSIAKGGVALCLNAQGRRNGEALVRFINSEHRDLALERHKHHMGSRYIEVYKATGEEFLKIAGGTSNEVAQFLSKENQTVQRVCSLSSTPDGRPTGDAFVLFSCEEYAQNALKKHKQILGKRYIELFRSTAAEVQQVLNRYMSAPLISTLPPSPIVPVPVMAQPYLPAASSSRDCVRLRGLPYTAGIEDILEFMGEHTVDIKPHGVHMVLNQQGRPSGDAFIQMRSPDKSFMVAQKCHKKTMKDRYVEVFQCSTEEMSIVLMGGTLNRSGLSPPPCKLPCLSPPHSLRLPHSPLHAL</sequence>
<dbReference type="InterPro" id="IPR036397">
    <property type="entry name" value="RNaseH_sf"/>
</dbReference>
<comment type="subcellular location">
    <subcellularLocation>
        <location evidence="1">Nucleus</location>
    </subcellularLocation>
</comment>
<evidence type="ECO:0000259" key="8">
    <source>
        <dbReference type="SMART" id="SM00360"/>
    </source>
</evidence>
<dbReference type="EMBL" id="JAULUE010002046">
    <property type="protein sequence ID" value="KAK5915087.1"/>
    <property type="molecule type" value="Genomic_DNA"/>
</dbReference>
<dbReference type="CDD" id="cd12742">
    <property type="entry name" value="RRM3_ESRP1_ESRP2"/>
    <property type="match status" value="1"/>
</dbReference>
<dbReference type="FunFam" id="3.30.70.330:FF:000070">
    <property type="entry name" value="Epithelial splicing regulatory protein 1"/>
    <property type="match status" value="1"/>
</dbReference>
<evidence type="ECO:0000256" key="7">
    <source>
        <dbReference type="ARBA" id="ARBA00023242"/>
    </source>
</evidence>
<evidence type="ECO:0000256" key="1">
    <source>
        <dbReference type="ARBA" id="ARBA00004123"/>
    </source>
</evidence>
<evidence type="ECO:0000256" key="5">
    <source>
        <dbReference type="ARBA" id="ARBA00022884"/>
    </source>
</evidence>
<organism evidence="9 10">
    <name type="scientific">Champsocephalus esox</name>
    <name type="common">pike icefish</name>
    <dbReference type="NCBI Taxonomy" id="159716"/>
    <lineage>
        <taxon>Eukaryota</taxon>
        <taxon>Metazoa</taxon>
        <taxon>Chordata</taxon>
        <taxon>Craniata</taxon>
        <taxon>Vertebrata</taxon>
        <taxon>Euteleostomi</taxon>
        <taxon>Actinopterygii</taxon>
        <taxon>Neopterygii</taxon>
        <taxon>Teleostei</taxon>
        <taxon>Neoteleostei</taxon>
        <taxon>Acanthomorphata</taxon>
        <taxon>Eupercaria</taxon>
        <taxon>Perciformes</taxon>
        <taxon>Notothenioidei</taxon>
        <taxon>Channichthyidae</taxon>
        <taxon>Champsocephalus</taxon>
    </lineage>
</organism>
<evidence type="ECO:0000313" key="10">
    <source>
        <dbReference type="Proteomes" id="UP001335648"/>
    </source>
</evidence>
<dbReference type="GO" id="GO:0006397">
    <property type="term" value="P:mRNA processing"/>
    <property type="evidence" value="ECO:0007669"/>
    <property type="project" value="UniProtKB-KW"/>
</dbReference>
<gene>
    <name evidence="9" type="ORF">CesoFtcFv8_000715</name>
</gene>
<comment type="caution">
    <text evidence="9">The sequence shown here is derived from an EMBL/GenBank/DDBJ whole genome shotgun (WGS) entry which is preliminary data.</text>
</comment>
<dbReference type="GO" id="GO:0008380">
    <property type="term" value="P:RNA splicing"/>
    <property type="evidence" value="ECO:0007669"/>
    <property type="project" value="UniProtKB-KW"/>
</dbReference>
<keyword evidence="5" id="KW-0694">RNA-binding</keyword>
<keyword evidence="6" id="KW-0508">mRNA splicing</keyword>
<keyword evidence="10" id="KW-1185">Reference proteome</keyword>
<dbReference type="AlphaFoldDB" id="A0AAN8D392"/>
<dbReference type="GO" id="GO:0003723">
    <property type="term" value="F:RNA binding"/>
    <property type="evidence" value="ECO:0007669"/>
    <property type="project" value="UniProtKB-KW"/>
</dbReference>
<dbReference type="InterPro" id="IPR012337">
    <property type="entry name" value="RNaseH-like_sf"/>
</dbReference>
<dbReference type="SUPFAM" id="SSF54928">
    <property type="entry name" value="RNA-binding domain, RBD"/>
    <property type="match status" value="3"/>
</dbReference>
<feature type="domain" description="RRM" evidence="8">
    <location>
        <begin position="421"/>
        <end position="496"/>
    </location>
</feature>
<accession>A0AAN8D392</accession>
<evidence type="ECO:0000256" key="3">
    <source>
        <dbReference type="ARBA" id="ARBA00022664"/>
    </source>
</evidence>
<dbReference type="InterPro" id="IPR012677">
    <property type="entry name" value="Nucleotide-bd_a/b_plait_sf"/>
</dbReference>
<keyword evidence="7" id="KW-0539">Nucleus</keyword>
<protein>
    <recommendedName>
        <fullName evidence="8">RRM domain-containing protein</fullName>
    </recommendedName>
</protein>
<dbReference type="GO" id="GO:0005634">
    <property type="term" value="C:nucleus"/>
    <property type="evidence" value="ECO:0007669"/>
    <property type="project" value="UniProtKB-SubCell"/>
</dbReference>
<dbReference type="InterPro" id="IPR000504">
    <property type="entry name" value="RRM_dom"/>
</dbReference>
<evidence type="ECO:0000256" key="6">
    <source>
        <dbReference type="ARBA" id="ARBA00023187"/>
    </source>
</evidence>
<keyword evidence="3" id="KW-0507">mRNA processing</keyword>
<dbReference type="FunFam" id="3.30.70.330:FF:000041">
    <property type="entry name" value="Epithelial splicing regulatory protein 1"/>
    <property type="match status" value="1"/>
</dbReference>
<dbReference type="Proteomes" id="UP001335648">
    <property type="component" value="Unassembled WGS sequence"/>
</dbReference>
<dbReference type="PANTHER" id="PTHR13976">
    <property type="entry name" value="HETEROGENEOUS NUCLEAR RIBONUCLEOPROTEIN-RELATED"/>
    <property type="match status" value="1"/>
</dbReference>